<gene>
    <name evidence="9" type="ORF">SAMN05421720_107207</name>
</gene>
<dbReference type="GO" id="GO:0022857">
    <property type="term" value="F:transmembrane transporter activity"/>
    <property type="evidence" value="ECO:0007669"/>
    <property type="project" value="InterPro"/>
</dbReference>
<evidence type="ECO:0000256" key="3">
    <source>
        <dbReference type="ARBA" id="ARBA00022475"/>
    </source>
</evidence>
<evidence type="ECO:0000256" key="7">
    <source>
        <dbReference type="RuleBase" id="RU003879"/>
    </source>
</evidence>
<keyword evidence="4 7" id="KW-0812">Transmembrane</keyword>
<comment type="similarity">
    <text evidence="2 7">Belongs to the ExbD/TolR family.</text>
</comment>
<evidence type="ECO:0000313" key="10">
    <source>
        <dbReference type="Proteomes" id="UP000199412"/>
    </source>
</evidence>
<dbReference type="AlphaFoldDB" id="A0A1G7DIL9"/>
<dbReference type="Gene3D" id="3.30.420.270">
    <property type="match status" value="1"/>
</dbReference>
<accession>A0A1G7DIL9</accession>
<dbReference type="STRING" id="69960.SAMN05421720_107207"/>
<dbReference type="Pfam" id="PF02472">
    <property type="entry name" value="ExbD"/>
    <property type="match status" value="1"/>
</dbReference>
<evidence type="ECO:0000256" key="8">
    <source>
        <dbReference type="SAM" id="Phobius"/>
    </source>
</evidence>
<keyword evidence="6 8" id="KW-0472">Membrane</keyword>
<evidence type="ECO:0000256" key="5">
    <source>
        <dbReference type="ARBA" id="ARBA00022989"/>
    </source>
</evidence>
<dbReference type="PANTHER" id="PTHR30558">
    <property type="entry name" value="EXBD MEMBRANE COMPONENT OF PMF-DRIVEN MACROMOLECULE IMPORT SYSTEM"/>
    <property type="match status" value="1"/>
</dbReference>
<keyword evidence="7" id="KW-0813">Transport</keyword>
<dbReference type="OrthoDB" id="5456447at2"/>
<evidence type="ECO:0000313" key="9">
    <source>
        <dbReference type="EMBL" id="SDE51417.1"/>
    </source>
</evidence>
<dbReference type="EMBL" id="FNAP01000007">
    <property type="protein sequence ID" value="SDE51417.1"/>
    <property type="molecule type" value="Genomic_DNA"/>
</dbReference>
<feature type="transmembrane region" description="Helical" evidence="8">
    <location>
        <begin position="30"/>
        <end position="50"/>
    </location>
</feature>
<dbReference type="InterPro" id="IPR003400">
    <property type="entry name" value="ExbD"/>
</dbReference>
<evidence type="ECO:0000256" key="2">
    <source>
        <dbReference type="ARBA" id="ARBA00005811"/>
    </source>
</evidence>
<dbReference type="Proteomes" id="UP000199412">
    <property type="component" value="Unassembled WGS sequence"/>
</dbReference>
<sequence length="151" mass="16204">MTGPVASRPSGLEALRAPVRRRPLVSLTPLIDVVFILLVFFMLATSFLDWRVIGLDTPRRAAPAAMTSDDSRTLRIDVGTHGLRLDGQAATLEEIARLVTTRLEETPDQRVLVRPAPGVSLQRAVTVLDRLAALGVSAMALSRPGAAAAEE</sequence>
<reference evidence="9 10" key="1">
    <citation type="submission" date="2016-10" db="EMBL/GenBank/DDBJ databases">
        <authorList>
            <person name="de Groot N.N."/>
        </authorList>
    </citation>
    <scope>NUCLEOTIDE SEQUENCE [LARGE SCALE GENOMIC DNA]</scope>
    <source>
        <strain evidence="9 10">ATCC 700224</strain>
    </source>
</reference>
<name>A0A1G7DIL9_9PROT</name>
<organism evidence="9 10">
    <name type="scientific">Rhodospira trueperi</name>
    <dbReference type="NCBI Taxonomy" id="69960"/>
    <lineage>
        <taxon>Bacteria</taxon>
        <taxon>Pseudomonadati</taxon>
        <taxon>Pseudomonadota</taxon>
        <taxon>Alphaproteobacteria</taxon>
        <taxon>Rhodospirillales</taxon>
        <taxon>Rhodospirillaceae</taxon>
        <taxon>Rhodospira</taxon>
    </lineage>
</organism>
<evidence type="ECO:0000256" key="1">
    <source>
        <dbReference type="ARBA" id="ARBA00004162"/>
    </source>
</evidence>
<protein>
    <submittedName>
        <fullName evidence="9">Biopolymer transport protein ExbD</fullName>
    </submittedName>
</protein>
<evidence type="ECO:0000256" key="4">
    <source>
        <dbReference type="ARBA" id="ARBA00022692"/>
    </source>
</evidence>
<keyword evidence="10" id="KW-1185">Reference proteome</keyword>
<dbReference type="GO" id="GO:0005886">
    <property type="term" value="C:plasma membrane"/>
    <property type="evidence" value="ECO:0007669"/>
    <property type="project" value="UniProtKB-SubCell"/>
</dbReference>
<keyword evidence="3" id="KW-1003">Cell membrane</keyword>
<dbReference type="GO" id="GO:0015031">
    <property type="term" value="P:protein transport"/>
    <property type="evidence" value="ECO:0007669"/>
    <property type="project" value="UniProtKB-KW"/>
</dbReference>
<keyword evidence="5 8" id="KW-1133">Transmembrane helix</keyword>
<comment type="subcellular location">
    <subcellularLocation>
        <location evidence="1">Cell membrane</location>
        <topology evidence="1">Single-pass membrane protein</topology>
    </subcellularLocation>
    <subcellularLocation>
        <location evidence="7">Cell membrane</location>
        <topology evidence="7">Single-pass type II membrane protein</topology>
    </subcellularLocation>
</comment>
<dbReference type="PANTHER" id="PTHR30558:SF3">
    <property type="entry name" value="BIOPOLYMER TRANSPORT PROTEIN EXBD-RELATED"/>
    <property type="match status" value="1"/>
</dbReference>
<proteinExistence type="inferred from homology"/>
<dbReference type="RefSeq" id="WP_092786250.1">
    <property type="nucleotide sequence ID" value="NZ_FNAP01000007.1"/>
</dbReference>
<evidence type="ECO:0000256" key="6">
    <source>
        <dbReference type="ARBA" id="ARBA00023136"/>
    </source>
</evidence>
<keyword evidence="7" id="KW-0653">Protein transport</keyword>